<name>A0ABN3K6Z4_9ACTN</name>
<keyword evidence="2" id="KW-0472">Membrane</keyword>
<feature type="transmembrane region" description="Helical" evidence="2">
    <location>
        <begin position="12"/>
        <end position="32"/>
    </location>
</feature>
<evidence type="ECO:0000313" key="3">
    <source>
        <dbReference type="EMBL" id="GAA2450782.1"/>
    </source>
</evidence>
<dbReference type="RefSeq" id="WP_344596540.1">
    <property type="nucleotide sequence ID" value="NZ_BAAARW010000038.1"/>
</dbReference>
<sequence>MNDYVVSLIRTWVPVAVGAALTWLATKAGIVLDDDTSAMATTVAVGFVTATYYAAARAIEQKWPKVGRIMLALGLTGARTPAYQTPAPPQQPQSTPQAPPAN</sequence>
<keyword evidence="2" id="KW-0812">Transmembrane</keyword>
<feature type="region of interest" description="Disordered" evidence="1">
    <location>
        <begin position="81"/>
        <end position="102"/>
    </location>
</feature>
<dbReference type="EMBL" id="BAAARW010000038">
    <property type="protein sequence ID" value="GAA2450782.1"/>
    <property type="molecule type" value="Genomic_DNA"/>
</dbReference>
<keyword evidence="2" id="KW-1133">Transmembrane helix</keyword>
<feature type="compositionally biased region" description="Pro residues" evidence="1">
    <location>
        <begin position="86"/>
        <end position="102"/>
    </location>
</feature>
<reference evidence="3 4" key="1">
    <citation type="journal article" date="2019" name="Int. J. Syst. Evol. Microbiol.">
        <title>The Global Catalogue of Microorganisms (GCM) 10K type strain sequencing project: providing services to taxonomists for standard genome sequencing and annotation.</title>
        <authorList>
            <consortium name="The Broad Institute Genomics Platform"/>
            <consortium name="The Broad Institute Genome Sequencing Center for Infectious Disease"/>
            <person name="Wu L."/>
            <person name="Ma J."/>
        </authorList>
    </citation>
    <scope>NUCLEOTIDE SEQUENCE [LARGE SCALE GENOMIC DNA]</scope>
    <source>
        <strain evidence="3 4">JCM 3325</strain>
    </source>
</reference>
<protein>
    <recommendedName>
        <fullName evidence="5">Holin</fullName>
    </recommendedName>
</protein>
<proteinExistence type="predicted"/>
<feature type="transmembrane region" description="Helical" evidence="2">
    <location>
        <begin position="38"/>
        <end position="55"/>
    </location>
</feature>
<dbReference type="Proteomes" id="UP001501231">
    <property type="component" value="Unassembled WGS sequence"/>
</dbReference>
<evidence type="ECO:0000256" key="1">
    <source>
        <dbReference type="SAM" id="MobiDB-lite"/>
    </source>
</evidence>
<accession>A0ABN3K6Z4</accession>
<gene>
    <name evidence="3" type="ORF">GCM10010191_80990</name>
</gene>
<keyword evidence="4" id="KW-1185">Reference proteome</keyword>
<comment type="caution">
    <text evidence="3">The sequence shown here is derived from an EMBL/GenBank/DDBJ whole genome shotgun (WGS) entry which is preliminary data.</text>
</comment>
<organism evidence="3 4">
    <name type="scientific">Actinomadura vinacea</name>
    <dbReference type="NCBI Taxonomy" id="115336"/>
    <lineage>
        <taxon>Bacteria</taxon>
        <taxon>Bacillati</taxon>
        <taxon>Actinomycetota</taxon>
        <taxon>Actinomycetes</taxon>
        <taxon>Streptosporangiales</taxon>
        <taxon>Thermomonosporaceae</taxon>
        <taxon>Actinomadura</taxon>
    </lineage>
</organism>
<evidence type="ECO:0000256" key="2">
    <source>
        <dbReference type="SAM" id="Phobius"/>
    </source>
</evidence>
<evidence type="ECO:0000313" key="4">
    <source>
        <dbReference type="Proteomes" id="UP001501231"/>
    </source>
</evidence>
<evidence type="ECO:0008006" key="5">
    <source>
        <dbReference type="Google" id="ProtNLM"/>
    </source>
</evidence>